<comment type="caution">
    <text evidence="1">The sequence shown here is derived from an EMBL/GenBank/DDBJ whole genome shotgun (WGS) entry which is preliminary data.</text>
</comment>
<accession>A0ABQ8JES2</accession>
<gene>
    <name evidence="1" type="ORF">DERP_010052</name>
</gene>
<dbReference type="Proteomes" id="UP000887458">
    <property type="component" value="Unassembled WGS sequence"/>
</dbReference>
<keyword evidence="2" id="KW-1185">Reference proteome</keyword>
<organism evidence="1 2">
    <name type="scientific">Dermatophagoides pteronyssinus</name>
    <name type="common">European house dust mite</name>
    <dbReference type="NCBI Taxonomy" id="6956"/>
    <lineage>
        <taxon>Eukaryota</taxon>
        <taxon>Metazoa</taxon>
        <taxon>Ecdysozoa</taxon>
        <taxon>Arthropoda</taxon>
        <taxon>Chelicerata</taxon>
        <taxon>Arachnida</taxon>
        <taxon>Acari</taxon>
        <taxon>Acariformes</taxon>
        <taxon>Sarcoptiformes</taxon>
        <taxon>Astigmata</taxon>
        <taxon>Psoroptidia</taxon>
        <taxon>Analgoidea</taxon>
        <taxon>Pyroglyphidae</taxon>
        <taxon>Dermatophagoidinae</taxon>
        <taxon>Dermatophagoides</taxon>
    </lineage>
</organism>
<reference evidence="1 2" key="2">
    <citation type="journal article" date="2022" name="Mol. Biol. Evol.">
        <title>Comparative Genomics Reveals Insights into the Divergent Evolution of Astigmatic Mites and Household Pest Adaptations.</title>
        <authorList>
            <person name="Xiong Q."/>
            <person name="Wan A.T."/>
            <person name="Liu X."/>
            <person name="Fung C.S."/>
            <person name="Xiao X."/>
            <person name="Malainual N."/>
            <person name="Hou J."/>
            <person name="Wang L."/>
            <person name="Wang M."/>
            <person name="Yang K.Y."/>
            <person name="Cui Y."/>
            <person name="Leung E.L."/>
            <person name="Nong W."/>
            <person name="Shin S.K."/>
            <person name="Au S.W."/>
            <person name="Jeong K.Y."/>
            <person name="Chew F.T."/>
            <person name="Hui J.H."/>
            <person name="Leung T.F."/>
            <person name="Tungtrongchitr A."/>
            <person name="Zhong N."/>
            <person name="Liu Z."/>
            <person name="Tsui S.K."/>
        </authorList>
    </citation>
    <scope>NUCLEOTIDE SEQUENCE [LARGE SCALE GENOMIC DNA]</scope>
    <source>
        <strain evidence="1">Derp</strain>
    </source>
</reference>
<evidence type="ECO:0000313" key="2">
    <source>
        <dbReference type="Proteomes" id="UP000887458"/>
    </source>
</evidence>
<proteinExistence type="predicted"/>
<reference evidence="1 2" key="1">
    <citation type="journal article" date="2018" name="J. Allergy Clin. Immunol.">
        <title>High-quality assembly of Dermatophagoides pteronyssinus genome and transcriptome reveals a wide range of novel allergens.</title>
        <authorList>
            <person name="Liu X.Y."/>
            <person name="Yang K.Y."/>
            <person name="Wang M.Q."/>
            <person name="Kwok J.S."/>
            <person name="Zeng X."/>
            <person name="Yang Z."/>
            <person name="Xiao X.J."/>
            <person name="Lau C.P."/>
            <person name="Li Y."/>
            <person name="Huang Z.M."/>
            <person name="Ba J.G."/>
            <person name="Yim A.K."/>
            <person name="Ouyang C.Y."/>
            <person name="Ngai S.M."/>
            <person name="Chan T.F."/>
            <person name="Leung E.L."/>
            <person name="Liu L."/>
            <person name="Liu Z.G."/>
            <person name="Tsui S.K."/>
        </authorList>
    </citation>
    <scope>NUCLEOTIDE SEQUENCE [LARGE SCALE GENOMIC DNA]</scope>
    <source>
        <strain evidence="1">Derp</strain>
    </source>
</reference>
<sequence>MLITKTKIYKSNVDNNVNFSSSSCSMNVSINDVLLLNVCLDHHYRYVVVQYPILLLVHTSKFENVLNHHHYCETWLA</sequence>
<evidence type="ECO:0000313" key="1">
    <source>
        <dbReference type="EMBL" id="KAH9421114.1"/>
    </source>
</evidence>
<protein>
    <submittedName>
        <fullName evidence="1">Uncharacterized protein</fullName>
    </submittedName>
</protein>
<name>A0ABQ8JES2_DERPT</name>
<dbReference type="EMBL" id="NJHN03000046">
    <property type="protein sequence ID" value="KAH9421114.1"/>
    <property type="molecule type" value="Genomic_DNA"/>
</dbReference>